<gene>
    <name evidence="3" type="ORF">TCIL3000_4_2530</name>
</gene>
<feature type="compositionally biased region" description="Polar residues" evidence="2">
    <location>
        <begin position="71"/>
        <end position="82"/>
    </location>
</feature>
<feature type="compositionally biased region" description="Basic and acidic residues" evidence="2">
    <location>
        <begin position="518"/>
        <end position="532"/>
    </location>
</feature>
<keyword evidence="1" id="KW-0175">Coiled coil</keyword>
<feature type="compositionally biased region" description="Polar residues" evidence="2">
    <location>
        <begin position="315"/>
        <end position="328"/>
    </location>
</feature>
<dbReference type="Gene3D" id="1.20.5.190">
    <property type="match status" value="2"/>
</dbReference>
<dbReference type="Pfam" id="PF13424">
    <property type="entry name" value="TPR_12"/>
    <property type="match status" value="1"/>
</dbReference>
<evidence type="ECO:0000256" key="2">
    <source>
        <dbReference type="SAM" id="MobiDB-lite"/>
    </source>
</evidence>
<feature type="compositionally biased region" description="Polar residues" evidence="2">
    <location>
        <begin position="391"/>
        <end position="404"/>
    </location>
</feature>
<feature type="compositionally biased region" description="Polar residues" evidence="2">
    <location>
        <begin position="544"/>
        <end position="560"/>
    </location>
</feature>
<feature type="region of interest" description="Disordered" evidence="2">
    <location>
        <begin position="391"/>
        <end position="411"/>
    </location>
</feature>
<name>G0ULA7_TRYCI</name>
<dbReference type="SUPFAM" id="SSF48452">
    <property type="entry name" value="TPR-like"/>
    <property type="match status" value="1"/>
</dbReference>
<feature type="compositionally biased region" description="Polar residues" evidence="2">
    <location>
        <begin position="343"/>
        <end position="352"/>
    </location>
</feature>
<dbReference type="Gene3D" id="1.25.40.10">
    <property type="entry name" value="Tetratricopeptide repeat domain"/>
    <property type="match status" value="1"/>
</dbReference>
<dbReference type="EMBL" id="HE575317">
    <property type="protein sequence ID" value="CCC90162.1"/>
    <property type="molecule type" value="Genomic_DNA"/>
</dbReference>
<feature type="region of interest" description="Disordered" evidence="2">
    <location>
        <begin position="652"/>
        <end position="681"/>
    </location>
</feature>
<accession>G0ULA7</accession>
<feature type="compositionally biased region" description="Acidic residues" evidence="2">
    <location>
        <begin position="652"/>
        <end position="662"/>
    </location>
</feature>
<dbReference type="AlphaFoldDB" id="G0ULA7"/>
<organism evidence="3">
    <name type="scientific">Trypanosoma congolense (strain IL3000)</name>
    <dbReference type="NCBI Taxonomy" id="1068625"/>
    <lineage>
        <taxon>Eukaryota</taxon>
        <taxon>Discoba</taxon>
        <taxon>Euglenozoa</taxon>
        <taxon>Kinetoplastea</taxon>
        <taxon>Metakinetoplastina</taxon>
        <taxon>Trypanosomatida</taxon>
        <taxon>Trypanosomatidae</taxon>
        <taxon>Trypanosoma</taxon>
        <taxon>Nannomonas</taxon>
    </lineage>
</organism>
<feature type="region of interest" description="Disordered" evidence="2">
    <location>
        <begin position="1027"/>
        <end position="1053"/>
    </location>
</feature>
<evidence type="ECO:0000313" key="3">
    <source>
        <dbReference type="EMBL" id="CCC90162.1"/>
    </source>
</evidence>
<dbReference type="VEuPathDB" id="TriTrypDB:TcIL3000_4_2530"/>
<dbReference type="Pfam" id="PF00612">
    <property type="entry name" value="IQ"/>
    <property type="match status" value="3"/>
</dbReference>
<feature type="coiled-coil region" evidence="1">
    <location>
        <begin position="713"/>
        <end position="740"/>
    </location>
</feature>
<evidence type="ECO:0000256" key="1">
    <source>
        <dbReference type="SAM" id="Coils"/>
    </source>
</evidence>
<feature type="compositionally biased region" description="Basic and acidic residues" evidence="2">
    <location>
        <begin position="663"/>
        <end position="681"/>
    </location>
</feature>
<protein>
    <submittedName>
        <fullName evidence="3">Uncharacterized protein</fullName>
    </submittedName>
</protein>
<feature type="region of interest" description="Disordered" evidence="2">
    <location>
        <begin position="1"/>
        <end position="82"/>
    </location>
</feature>
<feature type="region of interest" description="Disordered" evidence="2">
    <location>
        <begin position="273"/>
        <end position="361"/>
    </location>
</feature>
<dbReference type="InterPro" id="IPR000048">
    <property type="entry name" value="IQ_motif_EF-hand-BS"/>
</dbReference>
<dbReference type="SMART" id="SM00015">
    <property type="entry name" value="IQ"/>
    <property type="match status" value="6"/>
</dbReference>
<reference evidence="3" key="1">
    <citation type="journal article" date="2012" name="Proc. Natl. Acad. Sci. U.S.A.">
        <title>Antigenic diversity is generated by distinct evolutionary mechanisms in African trypanosome species.</title>
        <authorList>
            <person name="Jackson A.P."/>
            <person name="Berry A."/>
            <person name="Aslett M."/>
            <person name="Allison H.C."/>
            <person name="Burton P."/>
            <person name="Vavrova-Anderson J."/>
            <person name="Brown R."/>
            <person name="Browne H."/>
            <person name="Corton N."/>
            <person name="Hauser H."/>
            <person name="Gamble J."/>
            <person name="Gilderthorp R."/>
            <person name="Marcello L."/>
            <person name="McQuillan J."/>
            <person name="Otto T.D."/>
            <person name="Quail M.A."/>
            <person name="Sanders M.J."/>
            <person name="van Tonder A."/>
            <person name="Ginger M.L."/>
            <person name="Field M.C."/>
            <person name="Barry J.D."/>
            <person name="Hertz-Fowler C."/>
            <person name="Berriman M."/>
        </authorList>
    </citation>
    <scope>NUCLEOTIDE SEQUENCE</scope>
    <source>
        <strain evidence="3">IL3000</strain>
    </source>
</reference>
<dbReference type="InterPro" id="IPR011990">
    <property type="entry name" value="TPR-like_helical_dom_sf"/>
</dbReference>
<proteinExistence type="predicted"/>
<feature type="region of interest" description="Disordered" evidence="2">
    <location>
        <begin position="513"/>
        <end position="560"/>
    </location>
</feature>
<feature type="compositionally biased region" description="Low complexity" evidence="2">
    <location>
        <begin position="301"/>
        <end position="314"/>
    </location>
</feature>
<dbReference type="PROSITE" id="PS50096">
    <property type="entry name" value="IQ"/>
    <property type="match status" value="3"/>
</dbReference>
<sequence>MYRTTHPPPKGRKQKHQWAGSHGPLAATPQFASLPPISGGRQSLVGRDMAHASARSMSRSSRRESGVMSASRRTLSPLQSTSPDTVLKMNVKAMELLGKENMDASEKKMQAALQLAETGVQNFRQNLSLNDNEDSRKMLESWLLALAVTLSNYGSLRRRMNQPQEALMYMERAQDAEKEVFGEPSCATLLNMSAVMLALGMFDEALNVARDCAAASEGRDPMLHAVALHNYGVALRSHPTSGANESAAPILMKALREAESKLGVHHPTTVIIRQRCGMAATGSRSGRTDGSRGRSTKKKGGSTTSLNKSTNSSRASPSKSVKRSTPSVCNERASTGRKRKSVSRGSPSSRPTEGSPDIRDRVKRAIKRLDYGEVDTMYTESCTLSANDNELGQTECSKQPSECSGSPAPLSVLPTSRETSLLNEDVAAPRQDSPSVTLSGPCSPTIVKLPEVDLSRGWSPPRSKCMTATIVCRNPVAGAANPTGTPPDACSSDVPEIRETCPPRGAPCHVVEGLDSTQVKEEPTDKNNEPRPSRITGHLAGSRSHGSTQQEANVRGSRSINSKKSLNSAFLSGYIDLTCDLSKDGPSFIHYADIEAFALPAVKQMSHLTTPRDLVHSNAADERARCREEKRRKRCLLGLDSSDDIDLYLGEEEEEDEDEDEEEGKKCEGSPERSPEMHGGRDMLEKAKEGGAAKGKKMIVTKIIGVSPAVRRLQRIKKEQEEEEKMRTRLRKEAEELAQKQYFERTLQAIIARTRERAATTIQNAWYEWWVSVGRRRRELLNKRAADKARRETQRLALLDSEGYATQERRAKETVCSTKNNTKSVLKCCKKWLEITKCLRYAVRNGIRTEERDNKFFHLKVVKLQAIWRGVSERRRRNHLAESRKQQTLSSLHQEDPHYAALVIQKFVRCVFARRMKKRLKDEHYTPSVIKIQRWVRGTLGRLHRLGIDRVTIFMKDHCAKLIQRTWRSYLARVAFAVSKLRLKLNESRRQEQRAAAVIQRIGRGFLCRRTVAARSHFMKTIYTTMNPTNPSAVEGPQDKTPQLPPPPSYVPSDAEEVRKIAEEEREKYHIGIFVEGVARRERQKLIDSMRLRPFQVLRRRAEEDHLTGLELNVFRRERAAIKIQREFRAWRRIRHDASRDRTLLLMGRGKYVQSFYETKLLNVLHKDEYESGAKIYGDQAVRIRAVVNQVQQDMDELKPLVRTHVQPHEVRTRQERWKVEEELIRDEELTAKNEFEDLLKFRREKLMNCFRKEVMGDQEHPPLLM</sequence>